<gene>
    <name evidence="2" type="ORF">AV530_009125</name>
</gene>
<evidence type="ECO:0008006" key="4">
    <source>
        <dbReference type="Google" id="ProtNLM"/>
    </source>
</evidence>
<protein>
    <recommendedName>
        <fullName evidence="4">PDZ domain-containing protein</fullName>
    </recommendedName>
</protein>
<dbReference type="GO" id="GO:0098887">
    <property type="term" value="P:neurotransmitter receptor transport, endosome to postsynaptic membrane"/>
    <property type="evidence" value="ECO:0007669"/>
    <property type="project" value="TreeGrafter"/>
</dbReference>
<evidence type="ECO:0000313" key="3">
    <source>
        <dbReference type="Proteomes" id="UP000190648"/>
    </source>
</evidence>
<dbReference type="GO" id="GO:0098968">
    <property type="term" value="P:neurotransmitter receptor transport postsynaptic membrane to endosome"/>
    <property type="evidence" value="ECO:0007669"/>
    <property type="project" value="TreeGrafter"/>
</dbReference>
<dbReference type="GO" id="GO:0016323">
    <property type="term" value="C:basolateral plasma membrane"/>
    <property type="evidence" value="ECO:0007669"/>
    <property type="project" value="TreeGrafter"/>
</dbReference>
<reference evidence="2 3" key="1">
    <citation type="submission" date="2016-02" db="EMBL/GenBank/DDBJ databases">
        <title>Band-tailed pigeon sequencing and assembly.</title>
        <authorList>
            <person name="Soares A.E."/>
            <person name="Novak B.J."/>
            <person name="Rice E.S."/>
            <person name="O'Connell B."/>
            <person name="Chang D."/>
            <person name="Weber S."/>
            <person name="Shapiro B."/>
        </authorList>
    </citation>
    <scope>NUCLEOTIDE SEQUENCE [LARGE SCALE GENOMIC DNA]</scope>
    <source>
        <strain evidence="2">BTP2013</strain>
        <tissue evidence="2">Blood</tissue>
    </source>
</reference>
<name>A0A1V4L186_PATFA</name>
<comment type="caution">
    <text evidence="2">The sequence shown here is derived from an EMBL/GenBank/DDBJ whole genome shotgun (WGS) entry which is preliminary data.</text>
</comment>
<dbReference type="OrthoDB" id="676979at2759"/>
<organism evidence="2 3">
    <name type="scientific">Patagioenas fasciata monilis</name>
    <dbReference type="NCBI Taxonomy" id="372326"/>
    <lineage>
        <taxon>Eukaryota</taxon>
        <taxon>Metazoa</taxon>
        <taxon>Chordata</taxon>
        <taxon>Craniata</taxon>
        <taxon>Vertebrata</taxon>
        <taxon>Euteleostomi</taxon>
        <taxon>Archelosauria</taxon>
        <taxon>Archosauria</taxon>
        <taxon>Dinosauria</taxon>
        <taxon>Saurischia</taxon>
        <taxon>Theropoda</taxon>
        <taxon>Coelurosauria</taxon>
        <taxon>Aves</taxon>
        <taxon>Neognathae</taxon>
        <taxon>Neoaves</taxon>
        <taxon>Columbimorphae</taxon>
        <taxon>Columbiformes</taxon>
        <taxon>Columbidae</taxon>
        <taxon>Patagioenas</taxon>
    </lineage>
</organism>
<dbReference type="GO" id="GO:0045197">
    <property type="term" value="P:establishment or maintenance of epithelial cell apical/basal polarity"/>
    <property type="evidence" value="ECO:0007669"/>
    <property type="project" value="TreeGrafter"/>
</dbReference>
<dbReference type="STRING" id="372326.A0A1V4L186"/>
<dbReference type="Gene3D" id="2.30.42.10">
    <property type="match status" value="1"/>
</dbReference>
<evidence type="ECO:0000256" key="1">
    <source>
        <dbReference type="SAM" id="MobiDB-lite"/>
    </source>
</evidence>
<dbReference type="PANTHER" id="PTHR23119">
    <property type="entry name" value="DISCS LARGE"/>
    <property type="match status" value="1"/>
</dbReference>
<dbReference type="SUPFAM" id="SSF50156">
    <property type="entry name" value="PDZ domain-like"/>
    <property type="match status" value="1"/>
</dbReference>
<keyword evidence="3" id="KW-1185">Reference proteome</keyword>
<dbReference type="InterPro" id="IPR036034">
    <property type="entry name" value="PDZ_sf"/>
</dbReference>
<dbReference type="EMBL" id="LSYS01000303">
    <property type="protein sequence ID" value="OPJ90402.1"/>
    <property type="molecule type" value="Genomic_DNA"/>
</dbReference>
<feature type="region of interest" description="Disordered" evidence="1">
    <location>
        <begin position="1"/>
        <end position="29"/>
    </location>
</feature>
<dbReference type="GO" id="GO:0005912">
    <property type="term" value="C:adherens junction"/>
    <property type="evidence" value="ECO:0007669"/>
    <property type="project" value="TreeGrafter"/>
</dbReference>
<dbReference type="InterPro" id="IPR050614">
    <property type="entry name" value="Synaptic_Scaffolding_LAP-MAGUK"/>
</dbReference>
<dbReference type="GO" id="GO:0045211">
    <property type="term" value="C:postsynaptic membrane"/>
    <property type="evidence" value="ECO:0007669"/>
    <property type="project" value="TreeGrafter"/>
</dbReference>
<dbReference type="GO" id="GO:0098609">
    <property type="term" value="P:cell-cell adhesion"/>
    <property type="evidence" value="ECO:0007669"/>
    <property type="project" value="TreeGrafter"/>
</dbReference>
<dbReference type="GO" id="GO:0043113">
    <property type="term" value="P:receptor clustering"/>
    <property type="evidence" value="ECO:0007669"/>
    <property type="project" value="TreeGrafter"/>
</dbReference>
<dbReference type="AlphaFoldDB" id="A0A1V4L186"/>
<dbReference type="PANTHER" id="PTHR23119:SF57">
    <property type="entry name" value="PROTEIN SCRIBBLE HOMOLOG"/>
    <property type="match status" value="1"/>
</dbReference>
<proteinExistence type="predicted"/>
<sequence length="186" mass="20186">MHSPPPPSHGDSPPEEPPPRTPLPRGLEDQYPIEEIQLVKAGGPLGLSIVGGSDHSSHPFGIHEPGVFISKVRPAWALPGDRSLGLGRGILIQEPKKCVQNREAGHVLSSKKCTSVQPGLGFCIWKERRAVPLLQHFSLKGGDFGKDKLVTVKEPECEFLVQNRHPLPGRVIRDKEGHKTCFGSAG</sequence>
<accession>A0A1V4L186</accession>
<dbReference type="Proteomes" id="UP000190648">
    <property type="component" value="Unassembled WGS sequence"/>
</dbReference>
<evidence type="ECO:0000313" key="2">
    <source>
        <dbReference type="EMBL" id="OPJ90402.1"/>
    </source>
</evidence>
<dbReference type="GO" id="GO:0019901">
    <property type="term" value="F:protein kinase binding"/>
    <property type="evidence" value="ECO:0007669"/>
    <property type="project" value="TreeGrafter"/>
</dbReference>
<dbReference type="GO" id="GO:0014069">
    <property type="term" value="C:postsynaptic density"/>
    <property type="evidence" value="ECO:0007669"/>
    <property type="project" value="TreeGrafter"/>
</dbReference>